<dbReference type="AlphaFoldDB" id="A0A6C0F9R6"/>
<keyword evidence="1" id="KW-1133">Transmembrane helix</keyword>
<keyword evidence="1" id="KW-0472">Membrane</keyword>
<evidence type="ECO:0000313" key="2">
    <source>
        <dbReference type="EMBL" id="QHT36630.1"/>
    </source>
</evidence>
<dbReference type="EMBL" id="MN738786">
    <property type="protein sequence ID" value="QHT36630.1"/>
    <property type="molecule type" value="Genomic_DNA"/>
</dbReference>
<name>A0A6C0F9R6_9ZZZZ</name>
<proteinExistence type="predicted"/>
<reference evidence="2" key="1">
    <citation type="journal article" date="2020" name="Nature">
        <title>Giant virus diversity and host interactions through global metagenomics.</title>
        <authorList>
            <person name="Schulz F."/>
            <person name="Roux S."/>
            <person name="Paez-Espino D."/>
            <person name="Jungbluth S."/>
            <person name="Walsh D.A."/>
            <person name="Denef V.J."/>
            <person name="McMahon K.D."/>
            <person name="Konstantinidis K.T."/>
            <person name="Eloe-Fadrosh E.A."/>
            <person name="Kyrpides N.C."/>
            <person name="Woyke T."/>
        </authorList>
    </citation>
    <scope>NUCLEOTIDE SEQUENCE</scope>
    <source>
        <strain evidence="2">GVMAG-S-ERX555967-130</strain>
    </source>
</reference>
<sequence>MQSLSNTIPYSLFQSHKKNMRHCQMKLVKIKPRLVDPDWFAPKVVKPVQPKIKVVRKITTGPPDFSIYYNCIGLLIIGIAVFYMYQRYTNKDEILQENRQKIVSFNQYVQDNLRLKSKENKSTSS</sequence>
<accession>A0A6C0F9R6</accession>
<protein>
    <submittedName>
        <fullName evidence="2">Uncharacterized protein</fullName>
    </submittedName>
</protein>
<keyword evidence="1" id="KW-0812">Transmembrane</keyword>
<feature type="transmembrane region" description="Helical" evidence="1">
    <location>
        <begin position="67"/>
        <end position="85"/>
    </location>
</feature>
<evidence type="ECO:0000256" key="1">
    <source>
        <dbReference type="SAM" id="Phobius"/>
    </source>
</evidence>
<organism evidence="2">
    <name type="scientific">viral metagenome</name>
    <dbReference type="NCBI Taxonomy" id="1070528"/>
    <lineage>
        <taxon>unclassified sequences</taxon>
        <taxon>metagenomes</taxon>
        <taxon>organismal metagenomes</taxon>
    </lineage>
</organism>